<name>A0ABV8C7J5_9PSEU</name>
<protein>
    <submittedName>
        <fullName evidence="1">DUF2267 domain-containing protein</fullName>
    </submittedName>
</protein>
<dbReference type="InterPro" id="IPR018727">
    <property type="entry name" value="DUF2267"/>
</dbReference>
<dbReference type="Gene3D" id="1.10.490.110">
    <property type="entry name" value="Uncharacterized conserved protein DUF2267"/>
    <property type="match status" value="1"/>
</dbReference>
<evidence type="ECO:0000313" key="1">
    <source>
        <dbReference type="EMBL" id="MFC3897693.1"/>
    </source>
</evidence>
<dbReference type="InterPro" id="IPR038282">
    <property type="entry name" value="DUF2267_sf"/>
</dbReference>
<evidence type="ECO:0000313" key="2">
    <source>
        <dbReference type="Proteomes" id="UP001595690"/>
    </source>
</evidence>
<organism evidence="1 2">
    <name type="scientific">Lentzea rhizosphaerae</name>
    <dbReference type="NCBI Taxonomy" id="2041025"/>
    <lineage>
        <taxon>Bacteria</taxon>
        <taxon>Bacillati</taxon>
        <taxon>Actinomycetota</taxon>
        <taxon>Actinomycetes</taxon>
        <taxon>Pseudonocardiales</taxon>
        <taxon>Pseudonocardiaceae</taxon>
        <taxon>Lentzea</taxon>
    </lineage>
</organism>
<keyword evidence="2" id="KW-1185">Reference proteome</keyword>
<dbReference type="EMBL" id="JBHRZI010000038">
    <property type="protein sequence ID" value="MFC3897693.1"/>
    <property type="molecule type" value="Genomic_DNA"/>
</dbReference>
<gene>
    <name evidence="1" type="ORF">ACFOWZ_40010</name>
</gene>
<accession>A0ABV8C7J5</accession>
<comment type="caution">
    <text evidence="1">The sequence shown here is derived from an EMBL/GenBank/DDBJ whole genome shotgun (WGS) entry which is preliminary data.</text>
</comment>
<reference evidence="2" key="1">
    <citation type="journal article" date="2019" name="Int. J. Syst. Evol. Microbiol.">
        <title>The Global Catalogue of Microorganisms (GCM) 10K type strain sequencing project: providing services to taxonomists for standard genome sequencing and annotation.</title>
        <authorList>
            <consortium name="The Broad Institute Genomics Platform"/>
            <consortium name="The Broad Institute Genome Sequencing Center for Infectious Disease"/>
            <person name="Wu L."/>
            <person name="Ma J."/>
        </authorList>
    </citation>
    <scope>NUCLEOTIDE SEQUENCE [LARGE SCALE GENOMIC DNA]</scope>
    <source>
        <strain evidence="2">CGMCC 4.7405</strain>
    </source>
</reference>
<proteinExistence type="predicted"/>
<dbReference type="Proteomes" id="UP001595690">
    <property type="component" value="Unassembled WGS sequence"/>
</dbReference>
<dbReference type="RefSeq" id="WP_382379177.1">
    <property type="nucleotide sequence ID" value="NZ_JBHRZI010000038.1"/>
</dbReference>
<dbReference type="Pfam" id="PF10025">
    <property type="entry name" value="DUF2267"/>
    <property type="match status" value="1"/>
</dbReference>
<sequence>MSTTKIGVFEHAVQTANTWVRDVADEFATDDRRFAYRVLRAWLHTLRDRLTVEAGAHFAAQLPELVRGIYYEGWNPSQVPEKYDLHGYTNRFAREADISDKDVPKAAAAVSTVLARHLSPGLLDKTLAQLPPPIQDLVNPWPRI</sequence>